<evidence type="ECO:0000256" key="1">
    <source>
        <dbReference type="SAM" id="MobiDB-lite"/>
    </source>
</evidence>
<feature type="compositionally biased region" description="Basic and acidic residues" evidence="1">
    <location>
        <begin position="811"/>
        <end position="851"/>
    </location>
</feature>
<reference evidence="3" key="2">
    <citation type="submission" date="2017-10" db="EMBL/GenBank/DDBJ databases">
        <title>Ladona fulva Genome sequencing and assembly.</title>
        <authorList>
            <person name="Murali S."/>
            <person name="Richards S."/>
            <person name="Bandaranaike D."/>
            <person name="Bellair M."/>
            <person name="Blankenburg K."/>
            <person name="Chao H."/>
            <person name="Dinh H."/>
            <person name="Doddapaneni H."/>
            <person name="Dugan-Rocha S."/>
            <person name="Elkadiri S."/>
            <person name="Gnanaolivu R."/>
            <person name="Hernandez B."/>
            <person name="Skinner E."/>
            <person name="Javaid M."/>
            <person name="Lee S."/>
            <person name="Li M."/>
            <person name="Ming W."/>
            <person name="Munidasa M."/>
            <person name="Muniz J."/>
            <person name="Nguyen L."/>
            <person name="Hughes D."/>
            <person name="Osuji N."/>
            <person name="Pu L.-L."/>
            <person name="Puazo M."/>
            <person name="Qu C."/>
            <person name="Quiroz J."/>
            <person name="Raj R."/>
            <person name="Weissenberger G."/>
            <person name="Xin Y."/>
            <person name="Zou X."/>
            <person name="Han Y."/>
            <person name="Worley K."/>
            <person name="Muzny D."/>
            <person name="Gibbs R."/>
        </authorList>
    </citation>
    <scope>NUCLEOTIDE SEQUENCE</scope>
    <source>
        <strain evidence="3">Sampled in the wild</strain>
    </source>
</reference>
<evidence type="ECO:0000313" key="3">
    <source>
        <dbReference type="EMBL" id="KAG8230223.1"/>
    </source>
</evidence>
<dbReference type="PROSITE" id="PS50020">
    <property type="entry name" value="WW_DOMAIN_2"/>
    <property type="match status" value="1"/>
</dbReference>
<feature type="region of interest" description="Disordered" evidence="1">
    <location>
        <begin position="1042"/>
        <end position="1112"/>
    </location>
</feature>
<sequence length="1144" mass="124105">MGLKRRGTGRRPVLNLSDKQDTSRRTWQTKYQQICADHMIKNGVRPGSPFSALKKKEESQEKSASVSSANSSVTAEKNPLVSLIGQYNSDSDGESEESDSKKANISIEKKTGGLDAKVEDFMREIQALVPEAPKEEKTENVPQEIEVSESDAWQQCYDHSSGYVYFWNVLTNEVSWEPPPGYDTEMLQPCTSMDASQNLGAVPIAPDYSHVAGVTSVESMVMGQQMMPGVPMPHAIHGVPAVGGYTVKSPYVMPQGMAHPHNLVGMMHGYPAAPVHMNARQFYSQPTQRNTVKLKVPGLEDEEDEEDAYKPSTKSGHPYPLSDRKTSQWQDSAATVGPAPRKSTESDDAYDGKIEMITSFSQDSDDDEEHSNSSIEKSRPPPKRRKGSPDSFHPPQVQVGPQLPAGSHSSLSSSLSASLKSSGNKDSIHQKTSQASLASLAINSSSKLSSSDSKEKANQEQTVETLKESKTTTAPEVRARENSEVSASQNLPQKVEVKEEDKLISRSVGSRKEEGKPPPLSLIAGYGAEDSDDDDGEKQKEEKSVNKVSGAEKTVKPLFPIKLDAEEEVVDTRAFRRKRRLQVESTSKVGMDKNSGSGFVSDSVTRSGTMADNMAKLANLWSGTDSNVSEEGGERRGLGFGGAKNSVPEEVQSSKTQKRRSGLIAFIKAETINLPPPISEEDCKKKTDVDVEKLCQDLWDKVDFLQEGVKDNVSAVQEIAIQIQALRSAYSVGALTSNYFGKWLQERWATLERTEEGAAPPGWVVQWCRYGSPATTHPWTESKRYCYIEETTGRVEWNYPLYDVECTKSEKISASDTPSDKADTAKTSEQDHHQDKKKHDVAGKEACKVAEEVPPGRQNPPLPPFPPSSPPPPPPPPATPPPPPPPPPPSPPPPPPPPPQSPPPPPPPPPEEVLALAQPLPPGVEPSPVSYAEPNVEATNPPPPGSSPSPPEWDPDSPEGEWSRKSQMKKLQTGVAPVIPASVVPSMVMGAVPVAASTIITEAVPFTPMPHTIAKPPARADSLTAALDSFYSDIAMLEPASEVSNDCEVGPHPPTANANPASPKPITTTLPPEKVKETQASVPDVPSATISQTEIPKPKKKKQPKLAPALSLKKKSVSTLVAKWQQVQEDVWKEELKESSAERP</sequence>
<evidence type="ECO:0000259" key="2">
    <source>
        <dbReference type="PROSITE" id="PS50020"/>
    </source>
</evidence>
<feature type="compositionally biased region" description="Low complexity" evidence="1">
    <location>
        <begin position="407"/>
        <end position="422"/>
    </location>
</feature>
<dbReference type="Proteomes" id="UP000792457">
    <property type="component" value="Unassembled WGS sequence"/>
</dbReference>
<dbReference type="InterPro" id="IPR053076">
    <property type="entry name" value="WW_domain_protein"/>
</dbReference>
<comment type="caution">
    <text evidence="3">The sequence shown here is derived from an EMBL/GenBank/DDBJ whole genome shotgun (WGS) entry which is preliminary data.</text>
</comment>
<evidence type="ECO:0000313" key="4">
    <source>
        <dbReference type="Proteomes" id="UP000792457"/>
    </source>
</evidence>
<dbReference type="SUPFAM" id="SSF51045">
    <property type="entry name" value="WW domain"/>
    <property type="match status" value="1"/>
</dbReference>
<feature type="region of interest" description="Disordered" evidence="1">
    <location>
        <begin position="811"/>
        <end position="973"/>
    </location>
</feature>
<dbReference type="AlphaFoldDB" id="A0A8K0P2N6"/>
<feature type="region of interest" description="Disordered" evidence="1">
    <location>
        <begin position="625"/>
        <end position="658"/>
    </location>
</feature>
<feature type="compositionally biased region" description="Pro residues" evidence="1">
    <location>
        <begin position="857"/>
        <end position="911"/>
    </location>
</feature>
<protein>
    <recommendedName>
        <fullName evidence="2">WW domain-containing protein</fullName>
    </recommendedName>
</protein>
<feature type="compositionally biased region" description="Low complexity" evidence="1">
    <location>
        <begin position="433"/>
        <end position="451"/>
    </location>
</feature>
<dbReference type="CDD" id="cd00201">
    <property type="entry name" value="WW"/>
    <property type="match status" value="1"/>
</dbReference>
<feature type="domain" description="WW" evidence="2">
    <location>
        <begin position="147"/>
        <end position="181"/>
    </location>
</feature>
<dbReference type="SMART" id="SM00456">
    <property type="entry name" value="WW"/>
    <property type="match status" value="1"/>
</dbReference>
<organism evidence="3 4">
    <name type="scientific">Ladona fulva</name>
    <name type="common">Scarce chaser dragonfly</name>
    <name type="synonym">Libellula fulva</name>
    <dbReference type="NCBI Taxonomy" id="123851"/>
    <lineage>
        <taxon>Eukaryota</taxon>
        <taxon>Metazoa</taxon>
        <taxon>Ecdysozoa</taxon>
        <taxon>Arthropoda</taxon>
        <taxon>Hexapoda</taxon>
        <taxon>Insecta</taxon>
        <taxon>Pterygota</taxon>
        <taxon>Palaeoptera</taxon>
        <taxon>Odonata</taxon>
        <taxon>Epiprocta</taxon>
        <taxon>Anisoptera</taxon>
        <taxon>Libelluloidea</taxon>
        <taxon>Libellulidae</taxon>
        <taxon>Ladona</taxon>
    </lineage>
</organism>
<feature type="region of interest" description="Disordered" evidence="1">
    <location>
        <begin position="1"/>
        <end position="107"/>
    </location>
</feature>
<name>A0A8K0P2N6_LADFU</name>
<feature type="compositionally biased region" description="Low complexity" evidence="1">
    <location>
        <begin position="62"/>
        <end position="76"/>
    </location>
</feature>
<keyword evidence="4" id="KW-1185">Reference proteome</keyword>
<gene>
    <name evidence="3" type="ORF">J437_LFUL010851</name>
</gene>
<accession>A0A8K0P2N6</accession>
<feature type="compositionally biased region" description="Polar residues" evidence="1">
    <location>
        <begin position="1056"/>
        <end position="1070"/>
    </location>
</feature>
<feature type="region of interest" description="Disordered" evidence="1">
    <location>
        <begin position="286"/>
        <end position="551"/>
    </location>
</feature>
<dbReference type="InterPro" id="IPR036020">
    <property type="entry name" value="WW_dom_sf"/>
</dbReference>
<feature type="compositionally biased region" description="Pro residues" evidence="1">
    <location>
        <begin position="940"/>
        <end position="952"/>
    </location>
</feature>
<dbReference type="PANTHER" id="PTHR46697:SF1">
    <property type="entry name" value="FORMIN-BINDING PROTEIN 4"/>
    <property type="match status" value="1"/>
</dbReference>
<reference evidence="3" key="1">
    <citation type="submission" date="2013-04" db="EMBL/GenBank/DDBJ databases">
        <authorList>
            <person name="Qu J."/>
            <person name="Murali S.C."/>
            <person name="Bandaranaike D."/>
            <person name="Bellair M."/>
            <person name="Blankenburg K."/>
            <person name="Chao H."/>
            <person name="Dinh H."/>
            <person name="Doddapaneni H."/>
            <person name="Downs B."/>
            <person name="Dugan-Rocha S."/>
            <person name="Elkadiri S."/>
            <person name="Gnanaolivu R.D."/>
            <person name="Hernandez B."/>
            <person name="Javaid M."/>
            <person name="Jayaseelan J.C."/>
            <person name="Lee S."/>
            <person name="Li M."/>
            <person name="Ming W."/>
            <person name="Munidasa M."/>
            <person name="Muniz J."/>
            <person name="Nguyen L."/>
            <person name="Ongeri F."/>
            <person name="Osuji N."/>
            <person name="Pu L.-L."/>
            <person name="Puazo M."/>
            <person name="Qu C."/>
            <person name="Quiroz J."/>
            <person name="Raj R."/>
            <person name="Weissenberger G."/>
            <person name="Xin Y."/>
            <person name="Zou X."/>
            <person name="Han Y."/>
            <person name="Richards S."/>
            <person name="Worley K."/>
            <person name="Muzny D."/>
            <person name="Gibbs R."/>
        </authorList>
    </citation>
    <scope>NUCLEOTIDE SEQUENCE</scope>
    <source>
        <strain evidence="3">Sampled in the wild</strain>
    </source>
</reference>
<dbReference type="OrthoDB" id="2444812at2759"/>
<feature type="compositionally biased region" description="Basic and acidic residues" evidence="1">
    <location>
        <begin position="98"/>
        <end position="107"/>
    </location>
</feature>
<feature type="compositionally biased region" description="Basic and acidic residues" evidence="1">
    <location>
        <begin position="495"/>
        <end position="516"/>
    </location>
</feature>
<dbReference type="PANTHER" id="PTHR46697">
    <property type="entry name" value="FORMIN-BINDING PROTEIN 4"/>
    <property type="match status" value="1"/>
</dbReference>
<dbReference type="EMBL" id="KZ308472">
    <property type="protein sequence ID" value="KAG8230223.1"/>
    <property type="molecule type" value="Genomic_DNA"/>
</dbReference>
<proteinExistence type="predicted"/>
<dbReference type="Pfam" id="PF00397">
    <property type="entry name" value="WW"/>
    <property type="match status" value="1"/>
</dbReference>
<dbReference type="PRINTS" id="PR01217">
    <property type="entry name" value="PRICHEXTENSN"/>
</dbReference>
<feature type="compositionally biased region" description="Basic and acidic residues" evidence="1">
    <location>
        <begin position="342"/>
        <end position="354"/>
    </location>
</feature>
<dbReference type="InterPro" id="IPR001202">
    <property type="entry name" value="WW_dom"/>
</dbReference>
<dbReference type="Gene3D" id="2.20.70.10">
    <property type="match status" value="1"/>
</dbReference>